<feature type="region of interest" description="Disordered" evidence="1">
    <location>
        <begin position="366"/>
        <end position="385"/>
    </location>
</feature>
<accession>A0A9W7YEU0</accession>
<feature type="compositionally biased region" description="Low complexity" evidence="1">
    <location>
        <begin position="32"/>
        <end position="54"/>
    </location>
</feature>
<feature type="compositionally biased region" description="Basic and acidic residues" evidence="1">
    <location>
        <begin position="670"/>
        <end position="679"/>
    </location>
</feature>
<feature type="compositionally biased region" description="Polar residues" evidence="1">
    <location>
        <begin position="440"/>
        <end position="457"/>
    </location>
</feature>
<feature type="region of interest" description="Disordered" evidence="1">
    <location>
        <begin position="32"/>
        <end position="89"/>
    </location>
</feature>
<reference evidence="2" key="1">
    <citation type="submission" date="2022-07" db="EMBL/GenBank/DDBJ databases">
        <title>Phylogenomic reconstructions and comparative analyses of Kickxellomycotina fungi.</title>
        <authorList>
            <person name="Reynolds N.K."/>
            <person name="Stajich J.E."/>
            <person name="Barry K."/>
            <person name="Grigoriev I.V."/>
            <person name="Crous P."/>
            <person name="Smith M.E."/>
        </authorList>
    </citation>
    <scope>NUCLEOTIDE SEQUENCE</scope>
    <source>
        <strain evidence="2">BCRC 34381</strain>
    </source>
</reference>
<feature type="region of interest" description="Disordered" evidence="1">
    <location>
        <begin position="392"/>
        <end position="496"/>
    </location>
</feature>
<dbReference type="EMBL" id="JANBOI010000087">
    <property type="protein sequence ID" value="KAJ1734218.1"/>
    <property type="molecule type" value="Genomic_DNA"/>
</dbReference>
<feature type="compositionally biased region" description="Low complexity" evidence="1">
    <location>
        <begin position="121"/>
        <end position="137"/>
    </location>
</feature>
<sequence>MLSRPVSSAPADSVAGGVVDWLPDFGPPAISLDLSPLSSADPALDPAAASAASPQKPGPDPIAASTPVPVSASAAAPVRPSTGSIDTGDYAHIGDYAGMVSEMGGYLLGRGDDSNGAYGVGAASTDDASSASVSLTAPAQRQCPPPASDPLDEQGDGPQSDVEPAARPSDHEGPPALCLSFDFHTDPAIDAIASAPLFPLATPLFPLATPLFPLAAPAAPAAATAAAAATVAVPSTTSVGKADDVSTNSSPLSAQPQIIPLADAAMKSGSSERVVTESARKARGRRTSFAGMLMRRASKYVEMTAGPGSREAVQQSPSHEEVLGAPTAASAVLSVESMASTSAPHEVAEQPSSAAEQLAEKGPNATLVEGTGAATDCPGTTPGTKDAMAAMVASAASGPQDEDAVGAASQPGSSTDDIKAGDDSADTSMEDVAAPPVSAAHTSSSAEVDTSARNASASREFESEGSVPSGAAERAADSGESASSASNGLLPPPKIHSLEKRSSRIINGITRKVNYVRQTTSMVLRRSVGSRLPMAPGSPLGTSTQLDPSVAELEADEENMLKDTQKPSLEDSTREAADASDRSGELESMSIRSVDGDAGNAAAAPSTEMPGAVGEAPYVADVARDAAAESSDNESIAAASAPDAEAEAETKPETKAEIEAEASASAAATSDKDGLEERTTSFSRRLGLVRRGTNEAVRSSVSRVKSMFTAKRPVAA</sequence>
<dbReference type="AlphaFoldDB" id="A0A9W7YEU0"/>
<proteinExistence type="predicted"/>
<feature type="region of interest" description="Disordered" evidence="1">
    <location>
        <begin position="527"/>
        <end position="547"/>
    </location>
</feature>
<protein>
    <submittedName>
        <fullName evidence="2">Uncharacterized protein</fullName>
    </submittedName>
</protein>
<feature type="region of interest" description="Disordered" evidence="1">
    <location>
        <begin position="337"/>
        <end position="360"/>
    </location>
</feature>
<comment type="caution">
    <text evidence="2">The sequence shown here is derived from an EMBL/GenBank/DDBJ whole genome shotgun (WGS) entry which is preliminary data.</text>
</comment>
<organism evidence="2 3">
    <name type="scientific">Coemansia biformis</name>
    <dbReference type="NCBI Taxonomy" id="1286918"/>
    <lineage>
        <taxon>Eukaryota</taxon>
        <taxon>Fungi</taxon>
        <taxon>Fungi incertae sedis</taxon>
        <taxon>Zoopagomycota</taxon>
        <taxon>Kickxellomycotina</taxon>
        <taxon>Kickxellomycetes</taxon>
        <taxon>Kickxellales</taxon>
        <taxon>Kickxellaceae</taxon>
        <taxon>Coemansia</taxon>
    </lineage>
</organism>
<feature type="compositionally biased region" description="Low complexity" evidence="1">
    <location>
        <begin position="469"/>
        <end position="486"/>
    </location>
</feature>
<feature type="compositionally biased region" description="Basic and acidic residues" evidence="1">
    <location>
        <begin position="559"/>
        <end position="585"/>
    </location>
</feature>
<evidence type="ECO:0000256" key="1">
    <source>
        <dbReference type="SAM" id="MobiDB-lite"/>
    </source>
</evidence>
<feature type="region of interest" description="Disordered" evidence="1">
    <location>
        <begin position="121"/>
        <end position="179"/>
    </location>
</feature>
<dbReference type="OrthoDB" id="5596149at2759"/>
<gene>
    <name evidence="2" type="ORF">LPJ61_001187</name>
</gene>
<evidence type="ECO:0000313" key="2">
    <source>
        <dbReference type="EMBL" id="KAJ1734218.1"/>
    </source>
</evidence>
<feature type="region of interest" description="Disordered" evidence="1">
    <location>
        <begin position="559"/>
        <end position="702"/>
    </location>
</feature>
<keyword evidence="3" id="KW-1185">Reference proteome</keyword>
<feature type="region of interest" description="Disordered" evidence="1">
    <location>
        <begin position="305"/>
        <end position="324"/>
    </location>
</feature>
<feature type="compositionally biased region" description="Low complexity" evidence="1">
    <location>
        <begin position="634"/>
        <end position="643"/>
    </location>
</feature>
<feature type="compositionally biased region" description="Low complexity" evidence="1">
    <location>
        <begin position="63"/>
        <end position="78"/>
    </location>
</feature>
<feature type="compositionally biased region" description="Basic and acidic residues" evidence="1">
    <location>
        <begin position="648"/>
        <end position="658"/>
    </location>
</feature>
<evidence type="ECO:0000313" key="3">
    <source>
        <dbReference type="Proteomes" id="UP001143981"/>
    </source>
</evidence>
<dbReference type="Proteomes" id="UP001143981">
    <property type="component" value="Unassembled WGS sequence"/>
</dbReference>
<name>A0A9W7YEU0_9FUNG</name>